<dbReference type="SUPFAM" id="SSF53335">
    <property type="entry name" value="S-adenosyl-L-methionine-dependent methyltransferases"/>
    <property type="match status" value="1"/>
</dbReference>
<dbReference type="InterPro" id="IPR001077">
    <property type="entry name" value="COMT_C"/>
</dbReference>
<gene>
    <name evidence="6" type="ORF">ACFPZN_02230</name>
</gene>
<dbReference type="Gene3D" id="1.10.10.10">
    <property type="entry name" value="Winged helix-like DNA-binding domain superfamily/Winged helix DNA-binding domain"/>
    <property type="match status" value="1"/>
</dbReference>
<dbReference type="InterPro" id="IPR016461">
    <property type="entry name" value="COMT-like"/>
</dbReference>
<keyword evidence="7" id="KW-1185">Reference proteome</keyword>
<evidence type="ECO:0000259" key="4">
    <source>
        <dbReference type="Pfam" id="PF00891"/>
    </source>
</evidence>
<evidence type="ECO:0000313" key="7">
    <source>
        <dbReference type="Proteomes" id="UP001596074"/>
    </source>
</evidence>
<comment type="caution">
    <text evidence="6">The sequence shown here is derived from an EMBL/GenBank/DDBJ whole genome shotgun (WGS) entry which is preliminary data.</text>
</comment>
<evidence type="ECO:0000256" key="1">
    <source>
        <dbReference type="ARBA" id="ARBA00022603"/>
    </source>
</evidence>
<protein>
    <submittedName>
        <fullName evidence="6">Methyltransferase</fullName>
    </submittedName>
</protein>
<dbReference type="InterPro" id="IPR029063">
    <property type="entry name" value="SAM-dependent_MTases_sf"/>
</dbReference>
<organism evidence="6 7">
    <name type="scientific">Actinomadura rugatobispora</name>
    <dbReference type="NCBI Taxonomy" id="1994"/>
    <lineage>
        <taxon>Bacteria</taxon>
        <taxon>Bacillati</taxon>
        <taxon>Actinomycetota</taxon>
        <taxon>Actinomycetes</taxon>
        <taxon>Streptosporangiales</taxon>
        <taxon>Thermomonosporaceae</taxon>
        <taxon>Actinomadura</taxon>
    </lineage>
</organism>
<feature type="domain" description="O-methyltransferase C-terminal" evidence="4">
    <location>
        <begin position="120"/>
        <end position="329"/>
    </location>
</feature>
<evidence type="ECO:0000256" key="3">
    <source>
        <dbReference type="ARBA" id="ARBA00022691"/>
    </source>
</evidence>
<dbReference type="PANTHER" id="PTHR43712:SF2">
    <property type="entry name" value="O-METHYLTRANSFERASE CICE"/>
    <property type="match status" value="1"/>
</dbReference>
<dbReference type="PROSITE" id="PS51683">
    <property type="entry name" value="SAM_OMT_II"/>
    <property type="match status" value="1"/>
</dbReference>
<proteinExistence type="predicted"/>
<dbReference type="CDD" id="cd02440">
    <property type="entry name" value="AdoMet_MTases"/>
    <property type="match status" value="1"/>
</dbReference>
<dbReference type="PIRSF" id="PIRSF005739">
    <property type="entry name" value="O-mtase"/>
    <property type="match status" value="1"/>
</dbReference>
<dbReference type="Gene3D" id="1.10.287.1350">
    <property type="match status" value="1"/>
</dbReference>
<keyword evidence="2" id="KW-0808">Transferase</keyword>
<dbReference type="Pfam" id="PF08100">
    <property type="entry name" value="Dimerisation"/>
    <property type="match status" value="1"/>
</dbReference>
<dbReference type="GO" id="GO:0008168">
    <property type="term" value="F:methyltransferase activity"/>
    <property type="evidence" value="ECO:0007669"/>
    <property type="project" value="UniProtKB-KW"/>
</dbReference>
<dbReference type="InterPro" id="IPR036390">
    <property type="entry name" value="WH_DNA-bd_sf"/>
</dbReference>
<sequence length="352" mass="37233">MQESGPRNHGDGGMDAQGMIKRLIFGHMPARVIHVAARLGIADVLDGGPRTAEQLAAATSSDPASLKRLLRALTCFGVVVEQGPGVYTLGPMGGPLRSDAPGTLRELAMHIGGEALWQSWGGLEDSVRTGGNAFQKIFGTDYFEYLDRNPRPAATFNVAMGELTGDVTDRLVTGYDFSRFRAVVDVGGGNGTLIAAILRTAPGLRGVLFDTAQGVEQAAKTLADAGVADRCEVRAGDFFTSVPGDGDLYVLKSVVHDWDDERSEAILRRCAEAMSGDDRIVLIEPSQPAGGEPGEIVNTVMSDLNMMVLTGGHERSEAEIEALFDRAGIRLTGVTPIQAGTSHNIAEGALRS</sequence>
<feature type="domain" description="O-methyltransferase dimerisation" evidence="5">
    <location>
        <begin position="22"/>
        <end position="93"/>
    </location>
</feature>
<keyword evidence="1 6" id="KW-0489">Methyltransferase</keyword>
<evidence type="ECO:0000313" key="6">
    <source>
        <dbReference type="EMBL" id="MFC5744426.1"/>
    </source>
</evidence>
<dbReference type="InterPro" id="IPR036388">
    <property type="entry name" value="WH-like_DNA-bd_sf"/>
</dbReference>
<dbReference type="InterPro" id="IPR012967">
    <property type="entry name" value="COMT_dimerisation"/>
</dbReference>
<dbReference type="SUPFAM" id="SSF46785">
    <property type="entry name" value="Winged helix' DNA-binding domain"/>
    <property type="match status" value="1"/>
</dbReference>
<dbReference type="EMBL" id="JBHSON010000002">
    <property type="protein sequence ID" value="MFC5744426.1"/>
    <property type="molecule type" value="Genomic_DNA"/>
</dbReference>
<dbReference type="Proteomes" id="UP001596074">
    <property type="component" value="Unassembled WGS sequence"/>
</dbReference>
<evidence type="ECO:0000259" key="5">
    <source>
        <dbReference type="Pfam" id="PF08100"/>
    </source>
</evidence>
<name>A0ABW0ZR02_9ACTN</name>
<dbReference type="RefSeq" id="WP_378279572.1">
    <property type="nucleotide sequence ID" value="NZ_JBHSON010000002.1"/>
</dbReference>
<dbReference type="Pfam" id="PF00891">
    <property type="entry name" value="Methyltransf_2"/>
    <property type="match status" value="1"/>
</dbReference>
<dbReference type="GO" id="GO:0032259">
    <property type="term" value="P:methylation"/>
    <property type="evidence" value="ECO:0007669"/>
    <property type="project" value="UniProtKB-KW"/>
</dbReference>
<accession>A0ABW0ZR02</accession>
<keyword evidence="3" id="KW-0949">S-adenosyl-L-methionine</keyword>
<dbReference type="PANTHER" id="PTHR43712">
    <property type="entry name" value="PUTATIVE (AFU_ORTHOLOGUE AFUA_4G14580)-RELATED"/>
    <property type="match status" value="1"/>
</dbReference>
<reference evidence="7" key="1">
    <citation type="journal article" date="2019" name="Int. J. Syst. Evol. Microbiol.">
        <title>The Global Catalogue of Microorganisms (GCM) 10K type strain sequencing project: providing services to taxonomists for standard genome sequencing and annotation.</title>
        <authorList>
            <consortium name="The Broad Institute Genomics Platform"/>
            <consortium name="The Broad Institute Genome Sequencing Center for Infectious Disease"/>
            <person name="Wu L."/>
            <person name="Ma J."/>
        </authorList>
    </citation>
    <scope>NUCLEOTIDE SEQUENCE [LARGE SCALE GENOMIC DNA]</scope>
    <source>
        <strain evidence="7">KCTC 42087</strain>
    </source>
</reference>
<evidence type="ECO:0000256" key="2">
    <source>
        <dbReference type="ARBA" id="ARBA00022679"/>
    </source>
</evidence>
<dbReference type="Gene3D" id="3.40.50.150">
    <property type="entry name" value="Vaccinia Virus protein VP39"/>
    <property type="match status" value="1"/>
</dbReference>